<dbReference type="AlphaFoldDB" id="A0A366P8H5"/>
<name>A0A366P8H5_VERDA</name>
<reference evidence="1 2" key="1">
    <citation type="submission" date="2018-12" db="EMBL/GenBank/DDBJ databases">
        <title>Genome of Verticillium dahliae isolate Getta Getta.</title>
        <authorList>
            <person name="Gardiner D.M."/>
        </authorList>
    </citation>
    <scope>NUCLEOTIDE SEQUENCE [LARGE SCALE GENOMIC DNA]</scope>
    <source>
        <strain evidence="1 2">Getta Getta</strain>
    </source>
</reference>
<evidence type="ECO:0000313" key="1">
    <source>
        <dbReference type="EMBL" id="RXG47393.1"/>
    </source>
</evidence>
<accession>A0A366P8H5</accession>
<evidence type="ECO:0000313" key="2">
    <source>
        <dbReference type="Proteomes" id="UP000288725"/>
    </source>
</evidence>
<organism evidence="1 2">
    <name type="scientific">Verticillium dahliae</name>
    <name type="common">Verticillium wilt</name>
    <dbReference type="NCBI Taxonomy" id="27337"/>
    <lineage>
        <taxon>Eukaryota</taxon>
        <taxon>Fungi</taxon>
        <taxon>Dikarya</taxon>
        <taxon>Ascomycota</taxon>
        <taxon>Pezizomycotina</taxon>
        <taxon>Sordariomycetes</taxon>
        <taxon>Hypocreomycetidae</taxon>
        <taxon>Glomerellales</taxon>
        <taxon>Plectosphaerellaceae</taxon>
        <taxon>Verticillium</taxon>
    </lineage>
</organism>
<comment type="caution">
    <text evidence="1">The sequence shown here is derived from an EMBL/GenBank/DDBJ whole genome shotgun (WGS) entry which is preliminary data.</text>
</comment>
<dbReference type="PANTHER" id="PTHR12203">
    <property type="entry name" value="KDEL LYS-ASP-GLU-LEU CONTAINING - RELATED"/>
    <property type="match status" value="1"/>
</dbReference>
<gene>
    <name evidence="1" type="ORF">VDGE_00064</name>
</gene>
<dbReference type="InterPro" id="IPR051091">
    <property type="entry name" value="O-Glucosyltr/Glycosyltrsf_90"/>
</dbReference>
<proteinExistence type="predicted"/>
<dbReference type="PANTHER" id="PTHR12203:SF22">
    <property type="entry name" value="CAPSULE ASSOCIATED PROTEIN"/>
    <property type="match status" value="1"/>
</dbReference>
<protein>
    <submittedName>
        <fullName evidence="1">Uncharacterized protein</fullName>
    </submittedName>
</protein>
<sequence>MTMRIPLPNSIAACRPTRRMVRAIITWILLTGVSVFILISGYLFHDDIHSKSTRYLNGGAADYFKVPYNYSAAADYHVIDWLIHEARANHERLLHKRALTLAVAAKRYRERRGRHPPPGFDRWFQHALQDDSIIIEDFYDRVYHDLTPFWAVDANRLAEQASYRYDVIRIRGGVMVAVETEDNDPVATPLWAELIGEVAAYLPDMDIPLNEMNEPRVLVPFEKMAEYVAKERATRALVSKDLVDSDYVGLAAVDSARDESPILAVKWLGEADARYWDLVRAACEPGTPSRDVPALTNLTSSSPPPTLPYEWIAPFTQQGYIENFTRAADLCLQPHLRALHSDFVEPFDVKTTRDLIPIFTGGKLGVNNDILLPSTAYLEGENTNRIAHLLGPLWKDKKDQLVFRGIASGGRTDDSPWRHFHRHRLVEMLNGTAVHRMELDAAAHANTFDFPPPAYYGTERRRLQKVGAWLSKFASAGFTMFACGDEATLQEAPCPALAPHVRSTPAPRKGKAADFVAKYIPLVDRERGEGGVAGRFRHTLLSTSVPLKATVYAEWHDDRLVPWLHFVPLDNTFRDLYNVLDYFTDGDAERDDRDAGVWGRVGIGRIKRGDKAARWIAESGRAWASRVLRREDMRLYVWRLLLEWARVCDENRERLGFVGDLV</sequence>
<dbReference type="EMBL" id="RSDZ01000036">
    <property type="protein sequence ID" value="RXG47393.1"/>
    <property type="molecule type" value="Genomic_DNA"/>
</dbReference>
<dbReference type="Proteomes" id="UP000288725">
    <property type="component" value="Chromosome 2"/>
</dbReference>